<reference evidence="1 2" key="1">
    <citation type="journal article" date="2013" name="PLoS ONE">
        <title>Genomic Analysis by Deep Sequencing of the Probiotic Lactobacillus brevis KB290 Harboring Nine Plasmids Reveals Genomic Stability.</title>
        <authorList>
            <person name="Fukao M."/>
            <person name="Oshima K."/>
            <person name="Morita H."/>
            <person name="Toh H."/>
            <person name="Suda W."/>
            <person name="Kim S.W."/>
            <person name="Suzuki S."/>
            <person name="Yakabe T."/>
            <person name="Hattori M."/>
            <person name="Yajima N."/>
        </authorList>
    </citation>
    <scope>NUCLEOTIDE SEQUENCE [LARGE SCALE GENOMIC DNA]</scope>
    <source>
        <strain evidence="1 2">KB290</strain>
    </source>
</reference>
<dbReference type="AlphaFoldDB" id="M5AGH0"/>
<sequence length="47" mass="5734">MPQPHLFPQKNKDKMCYIQSRNFKTLHDLDSYRFSTSFDKESLYFTV</sequence>
<evidence type="ECO:0000313" key="2">
    <source>
        <dbReference type="Proteomes" id="UP000012042"/>
    </source>
</evidence>
<name>M5AGH0_LEVBR</name>
<proteinExistence type="predicted"/>
<dbReference type="KEGG" id="lbk:LVISKB_1875"/>
<gene>
    <name evidence="1" type="ORF">LVISKB_1875</name>
</gene>
<protein>
    <submittedName>
        <fullName evidence="1">Uncharacterized protein</fullName>
    </submittedName>
</protein>
<dbReference type="Proteomes" id="UP000012042">
    <property type="component" value="Chromosome"/>
</dbReference>
<organism evidence="1 2">
    <name type="scientific">Levilactobacillus brevis KB290</name>
    <dbReference type="NCBI Taxonomy" id="1001583"/>
    <lineage>
        <taxon>Bacteria</taxon>
        <taxon>Bacillati</taxon>
        <taxon>Bacillota</taxon>
        <taxon>Bacilli</taxon>
        <taxon>Lactobacillales</taxon>
        <taxon>Lactobacillaceae</taxon>
        <taxon>Levilactobacillus</taxon>
    </lineage>
</organism>
<evidence type="ECO:0000313" key="1">
    <source>
        <dbReference type="EMBL" id="BAN07510.1"/>
    </source>
</evidence>
<dbReference type="HOGENOM" id="CLU_3169384_0_0_9"/>
<accession>M5AGH0</accession>
<dbReference type="EMBL" id="AP012167">
    <property type="protein sequence ID" value="BAN07510.1"/>
    <property type="molecule type" value="Genomic_DNA"/>
</dbReference>